<dbReference type="PANTHER" id="PTHR19446">
    <property type="entry name" value="REVERSE TRANSCRIPTASES"/>
    <property type="match status" value="1"/>
</dbReference>
<dbReference type="CDD" id="cd01650">
    <property type="entry name" value="RT_nLTR_like"/>
    <property type="match status" value="1"/>
</dbReference>
<feature type="compositionally biased region" description="Basic and acidic residues" evidence="1">
    <location>
        <begin position="163"/>
        <end position="174"/>
    </location>
</feature>
<proteinExistence type="predicted"/>
<comment type="caution">
    <text evidence="2">The sequence shown here is derived from an EMBL/GenBank/DDBJ whole genome shotgun (WGS) entry which is preliminary data.</text>
</comment>
<dbReference type="AlphaFoldDB" id="A0A5C6MYY6"/>
<feature type="compositionally biased region" description="Polar residues" evidence="1">
    <location>
        <begin position="175"/>
        <end position="184"/>
    </location>
</feature>
<dbReference type="EMBL" id="RHFK02000019">
    <property type="protein sequence ID" value="TWW59301.1"/>
    <property type="molecule type" value="Genomic_DNA"/>
</dbReference>
<name>A0A5C6MYY6_9TELE</name>
<sequence length="661" mass="74475">MKTVEIEQMEDLRPRTLEEWGHAQAQAEWTEQQQWEEHGATVEEIKTEEKGQCSLWKGPKGQLVVPNRFLAQMCEEAHGPAHIPPEPQEKPDLIRKEYLLLKILKRKRQEPRCTGPHRVTARTDTADGKGSSRGLRRVDITGHDPMGLIKIHFKATTTVQSRGGDESPKDENMRKSNSSQQYTSEDFDVTRDAKKRALVFDTARRKHIDVIQETHSNGGIEADWEKEWEGQVLLSHNTTLSGGVGLLFFKGLHSIIPGGGACGEGSVFAGQWWDRGKLEIQLLCQQYTLNATQDTRRSIKDLETEIVELEAIGSSTGDRGCIEILQSKKLASLLDNQIQGALVRSRIQDLTEMDAPSSFFFGLEKKILSKTLTSRLREAMEQVIHRDQTYCVPSRSIVDNVHLIRDILEVFRSLDIDNGLILLDQEKAVDRVEHEFLWKVMERMPRGVRQGCALSGMLYALSLEPLLSRIRTNMDGLDLAWRRDGLKYLSVVIGDEETEKQNWLDTLERAVRDTVKLKKESYRALLACGTPEAADRYRQAKRSAATAVAEAKTRAWEEFGEAMENDFQTASKRFWTTIRSLRKGKQCTVNTVNSGDGVLLTSTRDIADRWKEYFEDLLNPNNTPSSEEVGPGDLGIGSHISGAEVAEVVKKLLSGKARGVD</sequence>
<feature type="region of interest" description="Disordered" evidence="1">
    <location>
        <begin position="155"/>
        <end position="187"/>
    </location>
</feature>
<reference evidence="2 3" key="1">
    <citation type="submission" date="2019-04" db="EMBL/GenBank/DDBJ databases">
        <title>Chromosome genome assembly for Takifugu flavidus.</title>
        <authorList>
            <person name="Xiao S."/>
        </authorList>
    </citation>
    <scope>NUCLEOTIDE SEQUENCE [LARGE SCALE GENOMIC DNA]</scope>
    <source>
        <strain evidence="2">HTHZ2018</strain>
        <tissue evidence="2">Muscle</tissue>
    </source>
</reference>
<evidence type="ECO:0000313" key="2">
    <source>
        <dbReference type="EMBL" id="TWW59301.1"/>
    </source>
</evidence>
<protein>
    <submittedName>
        <fullName evidence="2">Transposon TX1 uncharacterized 149 kDa protein ORF 2</fullName>
    </submittedName>
</protein>
<evidence type="ECO:0000256" key="1">
    <source>
        <dbReference type="SAM" id="MobiDB-lite"/>
    </source>
</evidence>
<gene>
    <name evidence="2" type="ORF">D4764_06G0008310</name>
</gene>
<feature type="region of interest" description="Disordered" evidence="1">
    <location>
        <begin position="110"/>
        <end position="140"/>
    </location>
</feature>
<accession>A0A5C6MYY6</accession>
<keyword evidence="3" id="KW-1185">Reference proteome</keyword>
<organism evidence="2 3">
    <name type="scientific">Takifugu flavidus</name>
    <name type="common">sansaifugu</name>
    <dbReference type="NCBI Taxonomy" id="433684"/>
    <lineage>
        <taxon>Eukaryota</taxon>
        <taxon>Metazoa</taxon>
        <taxon>Chordata</taxon>
        <taxon>Craniata</taxon>
        <taxon>Vertebrata</taxon>
        <taxon>Euteleostomi</taxon>
        <taxon>Actinopterygii</taxon>
        <taxon>Neopterygii</taxon>
        <taxon>Teleostei</taxon>
        <taxon>Neoteleostei</taxon>
        <taxon>Acanthomorphata</taxon>
        <taxon>Eupercaria</taxon>
        <taxon>Tetraodontiformes</taxon>
        <taxon>Tetradontoidea</taxon>
        <taxon>Tetraodontidae</taxon>
        <taxon>Takifugu</taxon>
    </lineage>
</organism>
<dbReference type="Proteomes" id="UP000324091">
    <property type="component" value="Chromosome 6"/>
</dbReference>
<evidence type="ECO:0000313" key="3">
    <source>
        <dbReference type="Proteomes" id="UP000324091"/>
    </source>
</evidence>